<proteinExistence type="predicted"/>
<reference evidence="1 2" key="1">
    <citation type="journal article" date="2018" name="J. Invertebr. Pathol.">
        <title>New genotyping method for the causative agent of crayfish plague (Aphanomyces astaci) based on whole genome data.</title>
        <authorList>
            <person name="Minardi D."/>
            <person name="Studholme D.J."/>
            <person name="van der Giezen M."/>
            <person name="Pretto T."/>
            <person name="Oidtmann B."/>
        </authorList>
    </citation>
    <scope>NUCLEOTIDE SEQUENCE [LARGE SCALE GENOMIC DNA]</scope>
    <source>
        <strain evidence="1 2">KB13</strain>
    </source>
</reference>
<dbReference type="Gene3D" id="3.30.470.30">
    <property type="entry name" value="DNA ligase/mRNA capping enzyme"/>
    <property type="match status" value="1"/>
</dbReference>
<protein>
    <submittedName>
        <fullName evidence="1">Uncharacterized protein</fullName>
    </submittedName>
</protein>
<dbReference type="EMBL" id="QUTI01015694">
    <property type="protein sequence ID" value="RLO11520.1"/>
    <property type="molecule type" value="Genomic_DNA"/>
</dbReference>
<accession>A0A9X8E8F1</accession>
<dbReference type="AlphaFoldDB" id="A0A9X8E8F1"/>
<comment type="caution">
    <text evidence="1">The sequence shown here is derived from an EMBL/GenBank/DDBJ whole genome shotgun (WGS) entry which is preliminary data.</text>
</comment>
<name>A0A9X8E8F1_APHAT</name>
<organism evidence="1 2">
    <name type="scientific">Aphanomyces astaci</name>
    <name type="common">Crayfish plague agent</name>
    <dbReference type="NCBI Taxonomy" id="112090"/>
    <lineage>
        <taxon>Eukaryota</taxon>
        <taxon>Sar</taxon>
        <taxon>Stramenopiles</taxon>
        <taxon>Oomycota</taxon>
        <taxon>Saprolegniomycetes</taxon>
        <taxon>Saprolegniales</taxon>
        <taxon>Verrucalvaceae</taxon>
        <taxon>Aphanomyces</taxon>
    </lineage>
</organism>
<evidence type="ECO:0000313" key="1">
    <source>
        <dbReference type="EMBL" id="RLO11520.1"/>
    </source>
</evidence>
<sequence length="261" mass="28126">MTKHSEHVARLKSEILVAGGASPNDVSPVVAVFGEWCGDTIQSGVALAQLPKMFVVFAASVNHKWVNMTALPRIVVENEPAGIYHIHTFGGWTINIDFNLPESSQPELERLTALVEAECPAAKYFGVTGVGEGIVWNCVAAGYTNLKFKVKGELHANPGPTIGKGKTKAAATHPDVVQSIQAFVDEYVSEARLHQELTILDESGLPRSLMSMGYFIKWVQGDVLKEEGDTIAANALNARTLIAPIAAKARGWFKQAVAAYT</sequence>
<gene>
    <name evidence="1" type="ORF">DYB28_010490</name>
</gene>
<evidence type="ECO:0000313" key="2">
    <source>
        <dbReference type="Proteomes" id="UP000275652"/>
    </source>
</evidence>
<dbReference type="Proteomes" id="UP000275652">
    <property type="component" value="Unassembled WGS sequence"/>
</dbReference>